<keyword evidence="7" id="KW-0456">Lyase</keyword>
<comment type="pathway">
    <text evidence="1">Carbohydrate degradation; glycolysis; pyruvate from D-glyceraldehyde 3-phosphate: step 4/5.</text>
</comment>
<evidence type="ECO:0000256" key="2">
    <source>
        <dbReference type="ARBA" id="ARBA00009604"/>
    </source>
</evidence>
<dbReference type="AlphaFoldDB" id="A0A0G0PQX3"/>
<dbReference type="GO" id="GO:0004634">
    <property type="term" value="F:phosphopyruvate hydratase activity"/>
    <property type="evidence" value="ECO:0007669"/>
    <property type="project" value="UniProtKB-EC"/>
</dbReference>
<dbReference type="GO" id="GO:0000287">
    <property type="term" value="F:magnesium ion binding"/>
    <property type="evidence" value="ECO:0007669"/>
    <property type="project" value="InterPro"/>
</dbReference>
<dbReference type="UniPathway" id="UPA00109">
    <property type="reaction ID" value="UER00187"/>
</dbReference>
<evidence type="ECO:0000256" key="3">
    <source>
        <dbReference type="ARBA" id="ARBA00012058"/>
    </source>
</evidence>
<evidence type="ECO:0000256" key="4">
    <source>
        <dbReference type="ARBA" id="ARBA00017068"/>
    </source>
</evidence>
<organism evidence="9 10">
    <name type="scientific">Candidatus Woesebacteria bacterium GW2011_GWA1_39_8</name>
    <dbReference type="NCBI Taxonomy" id="1618552"/>
    <lineage>
        <taxon>Bacteria</taxon>
        <taxon>Candidatus Woeseibacteriota</taxon>
    </lineage>
</organism>
<dbReference type="PRINTS" id="PR00148">
    <property type="entry name" value="ENOLASE"/>
</dbReference>
<dbReference type="PANTHER" id="PTHR11902">
    <property type="entry name" value="ENOLASE"/>
    <property type="match status" value="1"/>
</dbReference>
<comment type="caution">
    <text evidence="9">The sequence shown here is derived from an EMBL/GenBank/DDBJ whole genome shotgun (WGS) entry which is preliminary data.</text>
</comment>
<evidence type="ECO:0000256" key="1">
    <source>
        <dbReference type="ARBA" id="ARBA00005031"/>
    </source>
</evidence>
<accession>A0A0G0PQX3</accession>
<proteinExistence type="inferred from homology"/>
<dbReference type="PANTHER" id="PTHR11902:SF1">
    <property type="entry name" value="ENOLASE"/>
    <property type="match status" value="1"/>
</dbReference>
<reference evidence="9 10" key="1">
    <citation type="journal article" date="2015" name="Nature">
        <title>rRNA introns, odd ribosomes, and small enigmatic genomes across a large radiation of phyla.</title>
        <authorList>
            <person name="Brown C.T."/>
            <person name="Hug L.A."/>
            <person name="Thomas B.C."/>
            <person name="Sharon I."/>
            <person name="Castelle C.J."/>
            <person name="Singh A."/>
            <person name="Wilkins M.J."/>
            <person name="Williams K.H."/>
            <person name="Banfield J.F."/>
        </authorList>
    </citation>
    <scope>NUCLEOTIDE SEQUENCE [LARGE SCALE GENOMIC DNA]</scope>
</reference>
<dbReference type="PATRIC" id="fig|1618552.3.peg.228"/>
<dbReference type="Gene3D" id="3.20.20.120">
    <property type="entry name" value="Enolase-like C-terminal domain"/>
    <property type="match status" value="1"/>
</dbReference>
<dbReference type="InterPro" id="IPR000941">
    <property type="entry name" value="Enolase"/>
</dbReference>
<evidence type="ECO:0000313" key="10">
    <source>
        <dbReference type="Proteomes" id="UP000034793"/>
    </source>
</evidence>
<dbReference type="SUPFAM" id="SSF51604">
    <property type="entry name" value="Enolase C-terminal domain-like"/>
    <property type="match status" value="1"/>
</dbReference>
<comment type="similarity">
    <text evidence="2">Belongs to the enolase family.</text>
</comment>
<keyword evidence="5" id="KW-0964">Secreted</keyword>
<dbReference type="InterPro" id="IPR036849">
    <property type="entry name" value="Enolase-like_C_sf"/>
</dbReference>
<sequence length="114" mass="12570">MSDQLTIVGDDLLTTNAQRLEKAVSEKACNGILVKPNQAGTVTETLKVIKMARDANWKINTSHRGGETNDWFIADFACGIGSDYAKFGAPSRGERVVKYNRLLSIEAELLQKKQ</sequence>
<protein>
    <recommendedName>
        <fullName evidence="4">Enolase</fullName>
        <ecNumber evidence="3">4.2.1.11</ecNumber>
    </recommendedName>
</protein>
<dbReference type="InterPro" id="IPR020810">
    <property type="entry name" value="Enolase_C"/>
</dbReference>
<evidence type="ECO:0000259" key="8">
    <source>
        <dbReference type="SMART" id="SM01192"/>
    </source>
</evidence>
<dbReference type="GO" id="GO:0000015">
    <property type="term" value="C:phosphopyruvate hydratase complex"/>
    <property type="evidence" value="ECO:0007669"/>
    <property type="project" value="InterPro"/>
</dbReference>
<dbReference type="Pfam" id="PF00113">
    <property type="entry name" value="Enolase_C"/>
    <property type="match status" value="1"/>
</dbReference>
<dbReference type="EC" id="4.2.1.11" evidence="3"/>
<dbReference type="GO" id="GO:0006096">
    <property type="term" value="P:glycolytic process"/>
    <property type="evidence" value="ECO:0007669"/>
    <property type="project" value="UniProtKB-UniPathway"/>
</dbReference>
<evidence type="ECO:0000256" key="5">
    <source>
        <dbReference type="ARBA" id="ARBA00022525"/>
    </source>
</evidence>
<feature type="domain" description="Enolase C-terminal TIM barrel" evidence="8">
    <location>
        <begin position="1"/>
        <end position="114"/>
    </location>
</feature>
<dbReference type="Proteomes" id="UP000034793">
    <property type="component" value="Unassembled WGS sequence"/>
</dbReference>
<name>A0A0G0PQX3_9BACT</name>
<evidence type="ECO:0000256" key="6">
    <source>
        <dbReference type="ARBA" id="ARBA00023152"/>
    </source>
</evidence>
<keyword evidence="6" id="KW-0324">Glycolysis</keyword>
<dbReference type="EMBL" id="LBXL01000005">
    <property type="protein sequence ID" value="KKR30544.1"/>
    <property type="molecule type" value="Genomic_DNA"/>
</dbReference>
<evidence type="ECO:0000313" key="9">
    <source>
        <dbReference type="EMBL" id="KKR30544.1"/>
    </source>
</evidence>
<evidence type="ECO:0000256" key="7">
    <source>
        <dbReference type="ARBA" id="ARBA00023239"/>
    </source>
</evidence>
<gene>
    <name evidence="9" type="ORF">UT61_C0005G0025</name>
</gene>
<dbReference type="SMART" id="SM01192">
    <property type="entry name" value="Enolase_C"/>
    <property type="match status" value="1"/>
</dbReference>